<evidence type="ECO:0000256" key="3">
    <source>
        <dbReference type="ARBA" id="ARBA00020978"/>
    </source>
</evidence>
<dbReference type="HOGENOM" id="CLU_004818_0_0_1"/>
<dbReference type="EMBL" id="GL376633">
    <property type="status" value="NOT_ANNOTATED_CDS"/>
    <property type="molecule type" value="Genomic_DNA"/>
</dbReference>
<dbReference type="PANTHER" id="PTHR31658">
    <property type="entry name" value="CONSERVED OLIGOMERIC GOLGI COMPLEX SUBUNIT 1"/>
    <property type="match status" value="1"/>
</dbReference>
<comment type="subcellular location">
    <subcellularLocation>
        <location evidence="1">Golgi apparatus membrane</location>
        <topology evidence="1">Peripheral membrane protein</topology>
    </subcellularLocation>
</comment>
<proteinExistence type="inferred from homology"/>
<dbReference type="InterPro" id="IPR033370">
    <property type="entry name" value="COG1"/>
</dbReference>
<evidence type="ECO:0000256" key="7">
    <source>
        <dbReference type="ARBA" id="ARBA00023136"/>
    </source>
</evidence>
<evidence type="ECO:0000256" key="2">
    <source>
        <dbReference type="ARBA" id="ARBA00006653"/>
    </source>
</evidence>
<dbReference type="OMA" id="ASERMWA"/>
<dbReference type="GO" id="GO:0006891">
    <property type="term" value="P:intra-Golgi vesicle-mediated transport"/>
    <property type="evidence" value="ECO:0007669"/>
    <property type="project" value="InterPro"/>
</dbReference>
<reference evidence="11" key="2">
    <citation type="submission" date="2010-04" db="EMBL/GenBank/DDBJ databases">
        <authorList>
            <person name="Buell R."/>
            <person name="Hamilton J."/>
            <person name="Hostetler J."/>
        </authorList>
    </citation>
    <scope>NUCLEOTIDE SEQUENCE [LARGE SCALE GENOMIC DNA]</scope>
    <source>
        <strain evidence="11">DAOM:BR144</strain>
    </source>
</reference>
<dbReference type="PANTHER" id="PTHR31658:SF0">
    <property type="entry name" value="CONSERVED OLIGOMERIC GOLGI COMPLEX SUBUNIT 1"/>
    <property type="match status" value="1"/>
</dbReference>
<evidence type="ECO:0000256" key="9">
    <source>
        <dbReference type="SAM" id="MobiDB-lite"/>
    </source>
</evidence>
<protein>
    <recommendedName>
        <fullName evidence="3">Conserved oligomeric Golgi complex subunit 1</fullName>
    </recommendedName>
</protein>
<keyword evidence="4" id="KW-0813">Transport</keyword>
<evidence type="ECO:0000256" key="5">
    <source>
        <dbReference type="ARBA" id="ARBA00022927"/>
    </source>
</evidence>
<dbReference type="GO" id="GO:0000139">
    <property type="term" value="C:Golgi membrane"/>
    <property type="evidence" value="ECO:0007669"/>
    <property type="project" value="UniProtKB-SubCell"/>
</dbReference>
<dbReference type="eggNOG" id="KOG2033">
    <property type="taxonomic scope" value="Eukaryota"/>
</dbReference>
<evidence type="ECO:0000256" key="4">
    <source>
        <dbReference type="ARBA" id="ARBA00022448"/>
    </source>
</evidence>
<evidence type="ECO:0000313" key="10">
    <source>
        <dbReference type="EnsemblProtists" id="PYU1_T005364"/>
    </source>
</evidence>
<evidence type="ECO:0000313" key="11">
    <source>
        <dbReference type="Proteomes" id="UP000019132"/>
    </source>
</evidence>
<keyword evidence="6" id="KW-0333">Golgi apparatus</keyword>
<evidence type="ECO:0000256" key="1">
    <source>
        <dbReference type="ARBA" id="ARBA00004395"/>
    </source>
</evidence>
<dbReference type="Pfam" id="PF08700">
    <property type="entry name" value="VPS51_Exo84_N"/>
    <property type="match status" value="1"/>
</dbReference>
<keyword evidence="8" id="KW-0175">Coiled coil</keyword>
<dbReference type="GO" id="GO:0017119">
    <property type="term" value="C:Golgi transport complex"/>
    <property type="evidence" value="ECO:0007669"/>
    <property type="project" value="InterPro"/>
</dbReference>
<name>K3WK72_GLOUD</name>
<dbReference type="InParanoid" id="K3WK72"/>
<dbReference type="EnsemblProtists" id="PYU1_T005364">
    <property type="protein sequence ID" value="PYU1_T005364"/>
    <property type="gene ID" value="PYU1_G005353"/>
</dbReference>
<comment type="similarity">
    <text evidence="2">Belongs to the COG1 family.</text>
</comment>
<dbReference type="Proteomes" id="UP000019132">
    <property type="component" value="Unassembled WGS sequence"/>
</dbReference>
<dbReference type="VEuPathDB" id="FungiDB:PYU1_G005353"/>
<evidence type="ECO:0000256" key="6">
    <source>
        <dbReference type="ARBA" id="ARBA00023034"/>
    </source>
</evidence>
<organism evidence="10 11">
    <name type="scientific">Globisporangium ultimum (strain ATCC 200006 / CBS 805.95 / DAOM BR144)</name>
    <name type="common">Pythium ultimum</name>
    <dbReference type="NCBI Taxonomy" id="431595"/>
    <lineage>
        <taxon>Eukaryota</taxon>
        <taxon>Sar</taxon>
        <taxon>Stramenopiles</taxon>
        <taxon>Oomycota</taxon>
        <taxon>Peronosporomycetes</taxon>
        <taxon>Pythiales</taxon>
        <taxon>Pythiaceae</taxon>
        <taxon>Globisporangium</taxon>
    </lineage>
</organism>
<dbReference type="GO" id="GO:0015031">
    <property type="term" value="P:protein transport"/>
    <property type="evidence" value="ECO:0007669"/>
    <property type="project" value="UniProtKB-KW"/>
</dbReference>
<feature type="coiled-coil region" evidence="8">
    <location>
        <begin position="18"/>
        <end position="45"/>
    </location>
</feature>
<sequence>MSAAKPSDTADFLRRLSVADAKVLLERTRKEKENKTKEMQKMIGVRYRDLIESADKIVNMHSAALRLEGSLKEMPEKWKHIEATFASTLAQASRVKNDLRDQVVFLVTVSEKMWQLLDRGESFRALQLYLKAKEVYSLPEFQRYQGNFPFVPSEWSCIESFRPRIVACAQTYLTCRGKESSFYAQNLCTLAVLAEPSITVENLFKTFLGSRSKWMSSGDESRKKEKAQVFVEQERHLVVVLRSMNLTVLQTEDIFSAENKFDLLKPAFQLRPQLDADLTRFAASGALQENMTQWFLMQHKKIEKEVSLTINQISSIGLLSKVQSKLSLANQKDGDCYQSKTWQTISDSVSRTKSNFPIDSPFTILFAEAFRKRTRDLVQSSFVEALEAIKKQIRDVVGESLAENSGLVARIGCVKFYDYFQMIHRKAAALDASDLQAVLIEEFLRTLLKLVMFFENEYPLLANTQHIKSEESSTNNDATKYLCVSNILSSILAGFPEHSAKLFPNMSTASPTKRTGFARVRASFEEHAHEGRVTRAALNQALQEHNDKQNTPNCFIDEELSQLKTFGVHSFYLVLQLKQRGSYPQIFVDVIQELSYEYCEMWARSLLHKKIEPLRERLRMEQYDSSNQDWIKSHEGWIEQTITEDPLESDLDDSASETEAFGEEKVWLPWCETTTVSSFLFLCCYMLDEANRLVRNSDGAEEKHVELMQRTIRDVLVEQLTIISVEAYSEGVSLLLQAKTEQKQTPLNFGECCILQFLFDMYFVRATLGFSDFIRFGWGDELNEEECSPGLLRLKKLFEKMQDFIDPVDWEIYGPQLIENVVLQFRKSRLLFSSLSESNDINEINGKQVIISAQDTRPLVRIAEPVARFSLLPVPSNRRLHRPPSPSPGGVETGGSSTKRGAAAAPKNSNLFEERAPESSSASLKLQNILSGSTGSNILSAAASGTNLLSSAAKGMSYLSSATSSYLREGESRPKYF</sequence>
<reference evidence="10" key="3">
    <citation type="submission" date="2015-02" db="UniProtKB">
        <authorList>
            <consortium name="EnsemblProtists"/>
        </authorList>
    </citation>
    <scope>IDENTIFICATION</scope>
    <source>
        <strain evidence="10">DAOM BR144</strain>
    </source>
</reference>
<keyword evidence="11" id="KW-1185">Reference proteome</keyword>
<reference evidence="11" key="1">
    <citation type="journal article" date="2010" name="Genome Biol.">
        <title>Genome sequence of the necrotrophic plant pathogen Pythium ultimum reveals original pathogenicity mechanisms and effector repertoire.</title>
        <authorList>
            <person name="Levesque C.A."/>
            <person name="Brouwer H."/>
            <person name="Cano L."/>
            <person name="Hamilton J.P."/>
            <person name="Holt C."/>
            <person name="Huitema E."/>
            <person name="Raffaele S."/>
            <person name="Robideau G.P."/>
            <person name="Thines M."/>
            <person name="Win J."/>
            <person name="Zerillo M.M."/>
            <person name="Beakes G.W."/>
            <person name="Boore J.L."/>
            <person name="Busam D."/>
            <person name="Dumas B."/>
            <person name="Ferriera S."/>
            <person name="Fuerstenberg S.I."/>
            <person name="Gachon C.M."/>
            <person name="Gaulin E."/>
            <person name="Govers F."/>
            <person name="Grenville-Briggs L."/>
            <person name="Horner N."/>
            <person name="Hostetler J."/>
            <person name="Jiang R.H."/>
            <person name="Johnson J."/>
            <person name="Krajaejun T."/>
            <person name="Lin H."/>
            <person name="Meijer H.J."/>
            <person name="Moore B."/>
            <person name="Morris P."/>
            <person name="Phuntmart V."/>
            <person name="Puiu D."/>
            <person name="Shetty J."/>
            <person name="Stajich J.E."/>
            <person name="Tripathy S."/>
            <person name="Wawra S."/>
            <person name="van West P."/>
            <person name="Whitty B.R."/>
            <person name="Coutinho P.M."/>
            <person name="Henrissat B."/>
            <person name="Martin F."/>
            <person name="Thomas P.D."/>
            <person name="Tyler B.M."/>
            <person name="De Vries R.P."/>
            <person name="Kamoun S."/>
            <person name="Yandell M."/>
            <person name="Tisserat N."/>
            <person name="Buell C.R."/>
        </authorList>
    </citation>
    <scope>NUCLEOTIDE SEQUENCE</scope>
    <source>
        <strain evidence="11">DAOM:BR144</strain>
    </source>
</reference>
<feature type="region of interest" description="Disordered" evidence="9">
    <location>
        <begin position="875"/>
        <end position="919"/>
    </location>
</feature>
<dbReference type="AlphaFoldDB" id="K3WK72"/>
<keyword evidence="7" id="KW-0472">Membrane</keyword>
<keyword evidence="5" id="KW-0653">Protein transport</keyword>
<evidence type="ECO:0000256" key="8">
    <source>
        <dbReference type="SAM" id="Coils"/>
    </source>
</evidence>
<accession>K3WK72</accession>
<dbReference type="STRING" id="431595.K3WK72"/>